<comment type="caution">
    <text evidence="3">The sequence shown here is derived from an EMBL/GenBank/DDBJ whole genome shotgun (WGS) entry which is preliminary data.</text>
</comment>
<feature type="chain" id="PRO_5036792467" description="DUF916 domain-containing protein" evidence="2">
    <location>
        <begin position="24"/>
        <end position="326"/>
    </location>
</feature>
<protein>
    <recommendedName>
        <fullName evidence="5">DUF916 domain-containing protein</fullName>
    </recommendedName>
</protein>
<accession>A0A919TAX5</accession>
<dbReference type="RefSeq" id="WP_213007801.1">
    <property type="nucleotide sequence ID" value="NZ_BOQN01000050.1"/>
</dbReference>
<keyword evidence="1" id="KW-0812">Transmembrane</keyword>
<reference evidence="3 4" key="1">
    <citation type="submission" date="2021-03" db="EMBL/GenBank/DDBJ databases">
        <title>Whole genome shotgun sequence of Actinoplanes toevensis NBRC 105298.</title>
        <authorList>
            <person name="Komaki H."/>
            <person name="Tamura T."/>
        </authorList>
    </citation>
    <scope>NUCLEOTIDE SEQUENCE [LARGE SCALE GENOMIC DNA]</scope>
    <source>
        <strain evidence="3 4">NBRC 105298</strain>
    </source>
</reference>
<keyword evidence="2" id="KW-0732">Signal</keyword>
<dbReference type="Proteomes" id="UP000677082">
    <property type="component" value="Unassembled WGS sequence"/>
</dbReference>
<feature type="transmembrane region" description="Helical" evidence="1">
    <location>
        <begin position="272"/>
        <end position="295"/>
    </location>
</feature>
<organism evidence="3 4">
    <name type="scientific">Paractinoplanes toevensis</name>
    <dbReference type="NCBI Taxonomy" id="571911"/>
    <lineage>
        <taxon>Bacteria</taxon>
        <taxon>Bacillati</taxon>
        <taxon>Actinomycetota</taxon>
        <taxon>Actinomycetes</taxon>
        <taxon>Micromonosporales</taxon>
        <taxon>Micromonosporaceae</taxon>
        <taxon>Paractinoplanes</taxon>
    </lineage>
</organism>
<keyword evidence="1" id="KW-0472">Membrane</keyword>
<evidence type="ECO:0000313" key="3">
    <source>
        <dbReference type="EMBL" id="GIM91912.1"/>
    </source>
</evidence>
<evidence type="ECO:0000313" key="4">
    <source>
        <dbReference type="Proteomes" id="UP000677082"/>
    </source>
</evidence>
<sequence>MVFRALAAALLAVPLLPATAAHADASGPKVTWTVQPANATAADGRRWVERTVDPGTTVTEHLAVRNLGTVSAVFALTAADGYLTDNGHFNMLASDKKSSDAGTWIAVQPSVTVGPNETRVLPFTITVPAGATPGDHPAGIAASVLSRSGTLQVESRVGFRVMLRASGAARSSLAARGVTVHYEQSWNPFRAGTIHAGYTVANTGNVRADARTSLSVREFFGLHHRDGGAATGELLPGGNRPADARVHGVWGLGPVHTKILLTPADPAGPTEVTVWIVPWPQLIAVALLVALLFVLRTTRRASRRRLARLLDDARREGQALRKDNHP</sequence>
<feature type="signal peptide" evidence="2">
    <location>
        <begin position="1"/>
        <end position="23"/>
    </location>
</feature>
<dbReference type="AlphaFoldDB" id="A0A919TAX5"/>
<evidence type="ECO:0000256" key="1">
    <source>
        <dbReference type="SAM" id="Phobius"/>
    </source>
</evidence>
<keyword evidence="1" id="KW-1133">Transmembrane helix</keyword>
<keyword evidence="4" id="KW-1185">Reference proteome</keyword>
<gene>
    <name evidence="3" type="ORF">Ato02nite_037050</name>
</gene>
<dbReference type="EMBL" id="BOQN01000050">
    <property type="protein sequence ID" value="GIM91912.1"/>
    <property type="molecule type" value="Genomic_DNA"/>
</dbReference>
<proteinExistence type="predicted"/>
<evidence type="ECO:0000256" key="2">
    <source>
        <dbReference type="SAM" id="SignalP"/>
    </source>
</evidence>
<name>A0A919TAX5_9ACTN</name>
<evidence type="ECO:0008006" key="5">
    <source>
        <dbReference type="Google" id="ProtNLM"/>
    </source>
</evidence>